<name>A0ACC1NSS3_9PEZI</name>
<comment type="caution">
    <text evidence="1">The sequence shown here is derived from an EMBL/GenBank/DDBJ whole genome shotgun (WGS) entry which is preliminary data.</text>
</comment>
<sequence length="1036" mass="115750">MSSLGESFAEHQHLAAPRTSSSTGRKSFGDLLGLGRMRHNTDLSRHGTLTPATTGSGTSKNNSLQLVREAVALPERREDDTPAKYLTRVEGVLARGMIASALSKESDPFYAAVLRSYMRSFSFFEEPMDMAIRKLLMEAELPKETQQIDRCLQAFANRYHECNPGIYATPDQAYFIAFSLLILHTDVFNKNNKFKMQKSDYLKNTRVEGIFDDVLECFYDNVSYTPFIHLEEDIHSNGERAGSLRLKKKSVFPTAIAEPTKKSRDLLDPYTLILDGKLDILRPPLKEHIPLEEHYSYMGTANRLSLKELQKTFFKTGVLQIVSARSRPDAFMTEKTQNNPDAAHPGIVDIKVTKVGLLWRKEVTKRRTRSPWQEWGAILTGAQLYFFRNASWVKNLLHQHEAHVKSGNDGVPLIFKPPLEQFKPDALMSTEGAVALWDSNYKRHKNAFVYVRHGGLEEVLLAQNEDDRNDWLAKLNYAAAFRTSGVRMRGVIGGNYEGQSRRAIRRLDSAGATQLIQTPTGEVAINRSKIDHQMAHDILLARRAMMRQKIEEAEEKLEISQKHLETQLRNARHLLVLAPIQEKTREQVCNGAAKIIAQLRWSRVDFWRLKCHRDILAMDLAEDRDMNGDITEASPKPPLAPINIKESNSTTIDQAQWSPIAVFPPQTSEASQPLEVESPSGEVFHTPPSSATVPVFEDRPHSRFGHSSARRTSLSSVASSYKPAVTSLPQAASTSPSTSPHRPGANLLDQNSVDDEHERHVLEQAGLLELESARTYDRRPSSAYTTDHTPDHSKRGSVGEADKDQLDRGKVRRSLQRTLRDGAGHLSHHRNKKGKDSMSIGGISDDSTRDEVLFRGTGSFTVHGKKASVINFGNELQGMATDEHLKHRKQTQQGDESESRSPGSADDDFHSLLGRLPEHSGRRGSATSASTATARSFRDLHRKYSSRTSKATAGGNLVVPSDEDSDAALSFSDGRRSPLPPLDDDEEENRALETPQPQFFTPDPPSSPTQKSKTIDAEQTEEASRFPSSTIQEVHA</sequence>
<organism evidence="1 2">
    <name type="scientific">Xylaria curta</name>
    <dbReference type="NCBI Taxonomy" id="42375"/>
    <lineage>
        <taxon>Eukaryota</taxon>
        <taxon>Fungi</taxon>
        <taxon>Dikarya</taxon>
        <taxon>Ascomycota</taxon>
        <taxon>Pezizomycotina</taxon>
        <taxon>Sordariomycetes</taxon>
        <taxon>Xylariomycetidae</taxon>
        <taxon>Xylariales</taxon>
        <taxon>Xylariaceae</taxon>
        <taxon>Xylaria</taxon>
    </lineage>
</organism>
<dbReference type="EMBL" id="JAPDGR010001462">
    <property type="protein sequence ID" value="KAJ2982387.1"/>
    <property type="molecule type" value="Genomic_DNA"/>
</dbReference>
<gene>
    <name evidence="1" type="ORF">NUW58_g6451</name>
</gene>
<proteinExistence type="predicted"/>
<reference evidence="1" key="1">
    <citation type="submission" date="2022-10" db="EMBL/GenBank/DDBJ databases">
        <title>Genome Sequence of Xylaria curta.</title>
        <authorList>
            <person name="Buettner E."/>
        </authorList>
    </citation>
    <scope>NUCLEOTIDE SEQUENCE</scope>
    <source>
        <strain evidence="1">Babe10</strain>
    </source>
</reference>
<evidence type="ECO:0000313" key="2">
    <source>
        <dbReference type="Proteomes" id="UP001143856"/>
    </source>
</evidence>
<dbReference type="Proteomes" id="UP001143856">
    <property type="component" value="Unassembled WGS sequence"/>
</dbReference>
<keyword evidence="2" id="KW-1185">Reference proteome</keyword>
<evidence type="ECO:0000313" key="1">
    <source>
        <dbReference type="EMBL" id="KAJ2982387.1"/>
    </source>
</evidence>
<accession>A0ACC1NSS3</accession>
<protein>
    <submittedName>
        <fullName evidence="1">Uncharacterized protein</fullName>
    </submittedName>
</protein>